<dbReference type="SUPFAM" id="SSF48452">
    <property type="entry name" value="TPR-like"/>
    <property type="match status" value="1"/>
</dbReference>
<evidence type="ECO:0000259" key="5">
    <source>
        <dbReference type="SMART" id="SM01000"/>
    </source>
</evidence>
<feature type="compositionally biased region" description="Basic and acidic residues" evidence="4">
    <location>
        <begin position="305"/>
        <end position="335"/>
    </location>
</feature>
<dbReference type="InterPro" id="IPR036338">
    <property type="entry name" value="Aha1"/>
</dbReference>
<evidence type="ECO:0000313" key="6">
    <source>
        <dbReference type="EMBL" id="CAD8611936.1"/>
    </source>
</evidence>
<comment type="similarity">
    <text evidence="1">Belongs to the AHA1 family.</text>
</comment>
<dbReference type="PANTHER" id="PTHR11242">
    <property type="entry name" value="ARYL HYDROCARBON RECEPTOR INTERACTING PROTEIN RELATED"/>
    <property type="match status" value="1"/>
</dbReference>
<dbReference type="EMBL" id="HBEY01032167">
    <property type="protein sequence ID" value="CAD8611936.1"/>
    <property type="molecule type" value="Transcribed_RNA"/>
</dbReference>
<dbReference type="InterPro" id="IPR011990">
    <property type="entry name" value="TPR-like_helical_dom_sf"/>
</dbReference>
<keyword evidence="3" id="KW-0802">TPR repeat</keyword>
<dbReference type="SMART" id="SM00028">
    <property type="entry name" value="TPR"/>
    <property type="match status" value="3"/>
</dbReference>
<gene>
    <name evidence="6" type="ORF">CPEL01642_LOCUS15316</name>
</gene>
<name>A0A7S0LGA3_9EUKA</name>
<dbReference type="AlphaFoldDB" id="A0A7S0LGA3"/>
<proteinExistence type="inferred from homology"/>
<dbReference type="Gene3D" id="3.15.10.20">
    <property type="entry name" value="Activator of Hsp90 ATPase Aha1, N-terminal domain"/>
    <property type="match status" value="1"/>
</dbReference>
<organism evidence="6">
    <name type="scientific">Coccolithus braarudii</name>
    <dbReference type="NCBI Taxonomy" id="221442"/>
    <lineage>
        <taxon>Eukaryota</taxon>
        <taxon>Haptista</taxon>
        <taxon>Haptophyta</taxon>
        <taxon>Prymnesiophyceae</taxon>
        <taxon>Coccolithales</taxon>
        <taxon>Coccolithaceae</taxon>
        <taxon>Coccolithus</taxon>
    </lineage>
</organism>
<dbReference type="InterPro" id="IPR015310">
    <property type="entry name" value="AHSA1-like_N"/>
</dbReference>
<reference evidence="6" key="1">
    <citation type="submission" date="2021-01" db="EMBL/GenBank/DDBJ databases">
        <authorList>
            <person name="Corre E."/>
            <person name="Pelletier E."/>
            <person name="Niang G."/>
            <person name="Scheremetjew M."/>
            <person name="Finn R."/>
            <person name="Kale V."/>
            <person name="Holt S."/>
            <person name="Cochrane G."/>
            <person name="Meng A."/>
            <person name="Brown T."/>
            <person name="Cohen L."/>
        </authorList>
    </citation>
    <scope>NUCLEOTIDE SEQUENCE</scope>
    <source>
        <strain evidence="6">PLY182g</strain>
    </source>
</reference>
<dbReference type="InterPro" id="IPR039663">
    <property type="entry name" value="AIP/AIPL1/TTC9"/>
</dbReference>
<feature type="domain" description="Activator of Hsp90 ATPase AHSA1-like N-terminal" evidence="5">
    <location>
        <begin position="424"/>
        <end position="590"/>
    </location>
</feature>
<evidence type="ECO:0000256" key="1">
    <source>
        <dbReference type="ARBA" id="ARBA00006817"/>
    </source>
</evidence>
<feature type="compositionally biased region" description="Acidic residues" evidence="4">
    <location>
        <begin position="31"/>
        <end position="41"/>
    </location>
</feature>
<feature type="region of interest" description="Disordered" evidence="4">
    <location>
        <begin position="220"/>
        <end position="242"/>
    </location>
</feature>
<keyword evidence="2" id="KW-0677">Repeat</keyword>
<evidence type="ECO:0000256" key="3">
    <source>
        <dbReference type="ARBA" id="ARBA00022803"/>
    </source>
</evidence>
<feature type="compositionally biased region" description="Low complexity" evidence="4">
    <location>
        <begin position="272"/>
        <end position="281"/>
    </location>
</feature>
<dbReference type="GO" id="GO:0001671">
    <property type="term" value="F:ATPase activator activity"/>
    <property type="evidence" value="ECO:0007669"/>
    <property type="project" value="InterPro"/>
</dbReference>
<feature type="region of interest" description="Disordered" evidence="4">
    <location>
        <begin position="256"/>
        <end position="335"/>
    </location>
</feature>
<feature type="compositionally biased region" description="Acidic residues" evidence="4">
    <location>
        <begin position="282"/>
        <end position="297"/>
    </location>
</feature>
<accession>A0A7S0LGA3</accession>
<dbReference type="SMART" id="SM01000">
    <property type="entry name" value="Aha1_N"/>
    <property type="match status" value="1"/>
</dbReference>
<feature type="compositionally biased region" description="Low complexity" evidence="4">
    <location>
        <begin position="256"/>
        <end position="265"/>
    </location>
</feature>
<feature type="compositionally biased region" description="Low complexity" evidence="4">
    <location>
        <begin position="402"/>
        <end position="415"/>
    </location>
</feature>
<dbReference type="Pfam" id="PF09229">
    <property type="entry name" value="Aha1_N"/>
    <property type="match status" value="1"/>
</dbReference>
<dbReference type="InterPro" id="IPR019734">
    <property type="entry name" value="TPR_rpt"/>
</dbReference>
<dbReference type="Gene3D" id="1.25.40.10">
    <property type="entry name" value="Tetratricopeptide repeat domain"/>
    <property type="match status" value="1"/>
</dbReference>
<evidence type="ECO:0000256" key="2">
    <source>
        <dbReference type="ARBA" id="ARBA00022737"/>
    </source>
</evidence>
<evidence type="ECO:0000256" key="4">
    <source>
        <dbReference type="SAM" id="MobiDB-lite"/>
    </source>
</evidence>
<dbReference type="GO" id="GO:0051087">
    <property type="term" value="F:protein-folding chaperone binding"/>
    <property type="evidence" value="ECO:0007669"/>
    <property type="project" value="InterPro"/>
</dbReference>
<dbReference type="PANTHER" id="PTHR11242:SF0">
    <property type="entry name" value="TPR_REGION DOMAIN-CONTAINING PROTEIN"/>
    <property type="match status" value="1"/>
</dbReference>
<sequence>MDLSVPASGTESVPAAEGADEELLSDPSTGEMDETGDDGTSGEDGTHSGIGDSLSLDECVACAAEQKTAGNVHFKAGEAADACQCYQLGVQYLSKHTTETSAKEVLLSLQNNLAATQNQLGLWDDAVASATAVLGIEEGNVKALFRRGVAYFNLEKLDTAKADLSTVCRNDTKNREARTILASVNAALQQAKEQQKASMKNLFAGKSLYHAEEQAARRKAVEDAKKKREEEERKKEQEEALRGEWHAECERLRAEAAASAGEEAASPMKVSGAAAAGVEAGEGVDTETGEAGTEEVEAPPITFEVFKEQREKAEKAEREKREAAEKERADAERDERMRARLKATADVVKVEDEEDLGNVRGYKKRADGTTTTYFDRQVDEKTRTMLDQLKAPKRIDTAAEVSPSAAGRSSSGGSAWNKAGTWEEKDISTWTQQLLKDKLAGVSAKADVDMQFVLQEANLGSASLGDAWLGLPLLASVREVKSVEGTASVSSSRGTLRHMVDLSFEIEWEVAAEQTEDGKGGADAAKPGKPYKGTLSYSDLTSATAYDTKLAFKKKTLSEGVRKRVGQAVDSLKAELALVLAAFFTELKTKTL</sequence>
<feature type="region of interest" description="Disordered" evidence="4">
    <location>
        <begin position="1"/>
        <end position="50"/>
    </location>
</feature>
<dbReference type="SUPFAM" id="SSF103111">
    <property type="entry name" value="Activator of Hsp90 ATPase, Aha1"/>
    <property type="match status" value="1"/>
</dbReference>
<feature type="region of interest" description="Disordered" evidence="4">
    <location>
        <begin position="394"/>
        <end position="419"/>
    </location>
</feature>
<protein>
    <recommendedName>
        <fullName evidence="5">Activator of Hsp90 ATPase AHSA1-like N-terminal domain-containing protein</fullName>
    </recommendedName>
</protein>